<sequence>MARKYNYAGHSPVICYSNAKDLNRFPLTFISSTTTAAMTKTSQTSAIMKSFLLISGLLSAIGRVQADNPIVQTQYTADPAPLVVGDRVYLFTGHDEDNSINFDMREWLLFSSVDMVNWQHHGSPMNVATFAWAEANAWAGQAIERNGKFYFYVPTTAINGSMSIGVGVSDTITGPYIDAIGAPLLSNGQIDPTVYIDDDGQAYMYWGNPDLLYVKLNDDMISYSGEITRVDLTAEGFGAREGNPSRATTFEEAPWVYKRGDLYYMIFAAVCCPEDIRYSTGPTITGPWTYQGQIMPTEGGSFTNHPGIIDFAGKSYFFYHNGALPGGGGFTRSVAVESFEYNADGTIPQLEMTTEGPAQIVNVDPYVRQEAELIAWSEGIEVEASSEGGMSVAYINDGDYIKVKGVDFGDGAASFTAQVASATGGGNIELHLDSISGLLVGTCDVAGSGGWQSWTSVTCPVSGAEGVHDLFFKFTGDGSDYLFNFDWWRFDK</sequence>
<dbReference type="Gene3D" id="2.60.120.260">
    <property type="entry name" value="Galactose-binding domain-like"/>
    <property type="match status" value="1"/>
</dbReference>
<feature type="active site" description="Proton acceptor" evidence="6">
    <location>
        <position position="78"/>
    </location>
</feature>
<reference evidence="10" key="1">
    <citation type="submission" date="2022-08" db="EMBL/GenBank/DDBJ databases">
        <authorList>
            <person name="Giroux E."/>
            <person name="Giroux E."/>
        </authorList>
    </citation>
    <scope>NUCLEOTIDE SEQUENCE</scope>
    <source>
        <strain evidence="10">H1091258</strain>
    </source>
</reference>
<gene>
    <name evidence="10" type="ORF">CGXH109_LOCUS100848</name>
</gene>
<dbReference type="SMART" id="SM00606">
    <property type="entry name" value="CBD_IV"/>
    <property type="match status" value="1"/>
</dbReference>
<organism evidence="10 11">
    <name type="scientific">Colletotrichum noveboracense</name>
    <dbReference type="NCBI Taxonomy" id="2664923"/>
    <lineage>
        <taxon>Eukaryota</taxon>
        <taxon>Fungi</taxon>
        <taxon>Dikarya</taxon>
        <taxon>Ascomycota</taxon>
        <taxon>Pezizomycotina</taxon>
        <taxon>Sordariomycetes</taxon>
        <taxon>Hypocreomycetidae</taxon>
        <taxon>Glomerellales</taxon>
        <taxon>Glomerellaceae</taxon>
        <taxon>Colletotrichum</taxon>
        <taxon>Colletotrichum gloeosporioides species complex</taxon>
    </lineage>
</organism>
<name>A0A9W4RZG0_9PEZI</name>
<keyword evidence="4" id="KW-0119">Carbohydrate metabolism</keyword>
<dbReference type="GO" id="GO:0005975">
    <property type="term" value="P:carbohydrate metabolic process"/>
    <property type="evidence" value="ECO:0007669"/>
    <property type="project" value="InterPro"/>
</dbReference>
<dbReference type="SUPFAM" id="SSF49785">
    <property type="entry name" value="Galactose-binding domain-like"/>
    <property type="match status" value="1"/>
</dbReference>
<evidence type="ECO:0000256" key="7">
    <source>
        <dbReference type="PIRSR" id="PIRSR606710-2"/>
    </source>
</evidence>
<evidence type="ECO:0000256" key="2">
    <source>
        <dbReference type="ARBA" id="ARBA00022729"/>
    </source>
</evidence>
<dbReference type="InterPro" id="IPR005084">
    <property type="entry name" value="CBM6"/>
</dbReference>
<dbReference type="GO" id="GO:0030246">
    <property type="term" value="F:carbohydrate binding"/>
    <property type="evidence" value="ECO:0007669"/>
    <property type="project" value="InterPro"/>
</dbReference>
<keyword evidence="11" id="KW-1185">Reference proteome</keyword>
<dbReference type="Proteomes" id="UP001152533">
    <property type="component" value="Unassembled WGS sequence"/>
</dbReference>
<evidence type="ECO:0000256" key="6">
    <source>
        <dbReference type="PIRSR" id="PIRSR606710-1"/>
    </source>
</evidence>
<feature type="active site" description="Proton donor" evidence="6">
    <location>
        <position position="252"/>
    </location>
</feature>
<dbReference type="InterPro" id="IPR023296">
    <property type="entry name" value="Glyco_hydro_beta-prop_sf"/>
</dbReference>
<evidence type="ECO:0000256" key="3">
    <source>
        <dbReference type="ARBA" id="ARBA00022801"/>
    </source>
</evidence>
<feature type="site" description="Important for catalytic activity, responsible for pKa modulation of the active site Glu and correct orientation of both the proton donor and substrate" evidence="7">
    <location>
        <position position="191"/>
    </location>
</feature>
<dbReference type="CDD" id="cd04084">
    <property type="entry name" value="CBM6_xylanase-like"/>
    <property type="match status" value="1"/>
</dbReference>
<dbReference type="Gene3D" id="2.115.10.20">
    <property type="entry name" value="Glycosyl hydrolase domain, family 43"/>
    <property type="match status" value="1"/>
</dbReference>
<dbReference type="SUPFAM" id="SSF75005">
    <property type="entry name" value="Arabinanase/levansucrase/invertase"/>
    <property type="match status" value="1"/>
</dbReference>
<protein>
    <recommendedName>
        <fullName evidence="9">CBM6 domain-containing protein</fullName>
    </recommendedName>
</protein>
<dbReference type="InterPro" id="IPR006710">
    <property type="entry name" value="Glyco_hydro_43"/>
</dbReference>
<dbReference type="InterPro" id="IPR008979">
    <property type="entry name" value="Galactose-bd-like_sf"/>
</dbReference>
<keyword evidence="2" id="KW-0732">Signal</keyword>
<evidence type="ECO:0000256" key="1">
    <source>
        <dbReference type="ARBA" id="ARBA00009865"/>
    </source>
</evidence>
<evidence type="ECO:0000313" key="11">
    <source>
        <dbReference type="Proteomes" id="UP001152533"/>
    </source>
</evidence>
<dbReference type="Pfam" id="PF03422">
    <property type="entry name" value="CBM_6"/>
    <property type="match status" value="1"/>
</dbReference>
<accession>A0A9W4RZG0</accession>
<comment type="caution">
    <text evidence="10">The sequence shown here is derived from an EMBL/GenBank/DDBJ whole genome shotgun (WGS) entry which is preliminary data.</text>
</comment>
<dbReference type="GO" id="GO:0004553">
    <property type="term" value="F:hydrolase activity, hydrolyzing O-glycosyl compounds"/>
    <property type="evidence" value="ECO:0007669"/>
    <property type="project" value="InterPro"/>
</dbReference>
<keyword evidence="3 8" id="KW-0378">Hydrolase</keyword>
<evidence type="ECO:0000313" key="10">
    <source>
        <dbReference type="EMBL" id="CAI0650912.1"/>
    </source>
</evidence>
<evidence type="ECO:0000256" key="8">
    <source>
        <dbReference type="RuleBase" id="RU361187"/>
    </source>
</evidence>
<dbReference type="PANTHER" id="PTHR43772:SF2">
    <property type="entry name" value="PUTATIVE (AFU_ORTHOLOGUE AFUA_2G04480)-RELATED"/>
    <property type="match status" value="1"/>
</dbReference>
<dbReference type="Pfam" id="PF04616">
    <property type="entry name" value="Glyco_hydro_43"/>
    <property type="match status" value="1"/>
</dbReference>
<evidence type="ECO:0000256" key="4">
    <source>
        <dbReference type="ARBA" id="ARBA00023277"/>
    </source>
</evidence>
<proteinExistence type="inferred from homology"/>
<evidence type="ECO:0000256" key="5">
    <source>
        <dbReference type="ARBA" id="ARBA00023295"/>
    </source>
</evidence>
<dbReference type="CDD" id="cd18618">
    <property type="entry name" value="GH43_Xsa43E-like"/>
    <property type="match status" value="1"/>
</dbReference>
<dbReference type="EMBL" id="CAMGZC010000961">
    <property type="protein sequence ID" value="CAI0650912.1"/>
    <property type="molecule type" value="Genomic_DNA"/>
</dbReference>
<feature type="domain" description="CBM6" evidence="9">
    <location>
        <begin position="367"/>
        <end position="491"/>
    </location>
</feature>
<dbReference type="InterPro" id="IPR006584">
    <property type="entry name" value="Cellulose-bd_IV"/>
</dbReference>
<comment type="similarity">
    <text evidence="1 8">Belongs to the glycosyl hydrolase 43 family.</text>
</comment>
<dbReference type="AlphaFoldDB" id="A0A9W4RZG0"/>
<dbReference type="PROSITE" id="PS51175">
    <property type="entry name" value="CBM6"/>
    <property type="match status" value="1"/>
</dbReference>
<dbReference type="PANTHER" id="PTHR43772">
    <property type="entry name" value="ENDO-1,4-BETA-XYLANASE"/>
    <property type="match status" value="1"/>
</dbReference>
<keyword evidence="5 8" id="KW-0326">Glycosidase</keyword>
<evidence type="ECO:0000259" key="9">
    <source>
        <dbReference type="PROSITE" id="PS51175"/>
    </source>
</evidence>
<dbReference type="InterPro" id="IPR052176">
    <property type="entry name" value="Glycosyl_Hydrlase_43_Enz"/>
</dbReference>